<evidence type="ECO:0000313" key="2">
    <source>
        <dbReference type="EMBL" id="KAF5836567.1"/>
    </source>
</evidence>
<evidence type="ECO:0000313" key="3">
    <source>
        <dbReference type="Proteomes" id="UP000815325"/>
    </source>
</evidence>
<organism evidence="2 3">
    <name type="scientific">Dunaliella salina</name>
    <name type="common">Green alga</name>
    <name type="synonym">Protococcus salinus</name>
    <dbReference type="NCBI Taxonomy" id="3046"/>
    <lineage>
        <taxon>Eukaryota</taxon>
        <taxon>Viridiplantae</taxon>
        <taxon>Chlorophyta</taxon>
        <taxon>core chlorophytes</taxon>
        <taxon>Chlorophyceae</taxon>
        <taxon>CS clade</taxon>
        <taxon>Chlamydomonadales</taxon>
        <taxon>Dunaliellaceae</taxon>
        <taxon>Dunaliella</taxon>
    </lineage>
</organism>
<feature type="region of interest" description="Disordered" evidence="1">
    <location>
        <begin position="1"/>
        <end position="37"/>
    </location>
</feature>
<sequence length="137" mass="13334">MAVLKPDAAAADATGDEAGGTITPRAEGAPPGPRACGPTLEAAPAAAALLLAGSAFVCAPLELAEAGAGVAAEPGGLWRDPPLPGCGSCGLKPLWTAELVEPKGGCRAFRVAALPLAVAGGRRGAGVRDSADDRMVL</sequence>
<reference evidence="2" key="1">
    <citation type="submission" date="2017-08" db="EMBL/GenBank/DDBJ databases">
        <authorList>
            <person name="Polle J.E."/>
            <person name="Barry K."/>
            <person name="Cushman J."/>
            <person name="Schmutz J."/>
            <person name="Tran D."/>
            <person name="Hathwaick L.T."/>
            <person name="Yim W.C."/>
            <person name="Jenkins J."/>
            <person name="Mckie-Krisberg Z.M."/>
            <person name="Prochnik S."/>
            <person name="Lindquist E."/>
            <person name="Dockter R.B."/>
            <person name="Adam C."/>
            <person name="Molina H."/>
            <person name="Bunkerborg J."/>
            <person name="Jin E."/>
            <person name="Buchheim M."/>
            <person name="Magnuson J."/>
        </authorList>
    </citation>
    <scope>NUCLEOTIDE SEQUENCE</scope>
    <source>
        <strain evidence="2">CCAP 19/18</strain>
    </source>
</reference>
<dbReference type="EMBL" id="MU069655">
    <property type="protein sequence ID" value="KAF5836567.1"/>
    <property type="molecule type" value="Genomic_DNA"/>
</dbReference>
<dbReference type="Proteomes" id="UP000815325">
    <property type="component" value="Unassembled WGS sequence"/>
</dbReference>
<name>A0ABQ7GPN6_DUNSA</name>
<proteinExistence type="predicted"/>
<comment type="caution">
    <text evidence="2">The sequence shown here is derived from an EMBL/GenBank/DDBJ whole genome shotgun (WGS) entry which is preliminary data.</text>
</comment>
<accession>A0ABQ7GPN6</accession>
<gene>
    <name evidence="2" type="ORF">DUNSADRAFT_5804</name>
</gene>
<feature type="compositionally biased region" description="Low complexity" evidence="1">
    <location>
        <begin position="19"/>
        <end position="37"/>
    </location>
</feature>
<evidence type="ECO:0000256" key="1">
    <source>
        <dbReference type="SAM" id="MobiDB-lite"/>
    </source>
</evidence>
<keyword evidence="3" id="KW-1185">Reference proteome</keyword>
<protein>
    <submittedName>
        <fullName evidence="2">Uncharacterized protein</fullName>
    </submittedName>
</protein>